<reference evidence="2" key="1">
    <citation type="submission" date="2014-11" db="EMBL/GenBank/DDBJ databases">
        <authorList>
            <person name="Amaro Gonzalez C."/>
        </authorList>
    </citation>
    <scope>NUCLEOTIDE SEQUENCE</scope>
</reference>
<organism evidence="2">
    <name type="scientific">Anguilla anguilla</name>
    <name type="common">European freshwater eel</name>
    <name type="synonym">Muraena anguilla</name>
    <dbReference type="NCBI Taxonomy" id="7936"/>
    <lineage>
        <taxon>Eukaryota</taxon>
        <taxon>Metazoa</taxon>
        <taxon>Chordata</taxon>
        <taxon>Craniata</taxon>
        <taxon>Vertebrata</taxon>
        <taxon>Euteleostomi</taxon>
        <taxon>Actinopterygii</taxon>
        <taxon>Neopterygii</taxon>
        <taxon>Teleostei</taxon>
        <taxon>Anguilliformes</taxon>
        <taxon>Anguillidae</taxon>
        <taxon>Anguilla</taxon>
    </lineage>
</organism>
<reference evidence="2" key="2">
    <citation type="journal article" date="2015" name="Fish Shellfish Immunol.">
        <title>Early steps in the European eel (Anguilla anguilla)-Vibrio vulnificus interaction in the gills: Role of the RtxA13 toxin.</title>
        <authorList>
            <person name="Callol A."/>
            <person name="Pajuelo D."/>
            <person name="Ebbesson L."/>
            <person name="Teles M."/>
            <person name="MacKenzie S."/>
            <person name="Amaro C."/>
        </authorList>
    </citation>
    <scope>NUCLEOTIDE SEQUENCE</scope>
</reference>
<evidence type="ECO:0000256" key="1">
    <source>
        <dbReference type="SAM" id="MobiDB-lite"/>
    </source>
</evidence>
<name>A0A0E9T9K8_ANGAN</name>
<feature type="compositionally biased region" description="Basic and acidic residues" evidence="1">
    <location>
        <begin position="11"/>
        <end position="29"/>
    </location>
</feature>
<proteinExistence type="predicted"/>
<feature type="region of interest" description="Disordered" evidence="1">
    <location>
        <begin position="1"/>
        <end position="29"/>
    </location>
</feature>
<dbReference type="EMBL" id="GBXM01058276">
    <property type="protein sequence ID" value="JAH50301.1"/>
    <property type="molecule type" value="Transcribed_RNA"/>
</dbReference>
<protein>
    <submittedName>
        <fullName evidence="2">Uncharacterized protein</fullName>
    </submittedName>
</protein>
<evidence type="ECO:0000313" key="2">
    <source>
        <dbReference type="EMBL" id="JAH50301.1"/>
    </source>
</evidence>
<dbReference type="AlphaFoldDB" id="A0A0E9T9K8"/>
<accession>A0A0E9T9K8</accession>
<sequence length="29" mass="3163">MVCAQGKSHTVSRESGEKDSALIEVKDRT</sequence>